<organism evidence="2 3">
    <name type="scientific">Halocaridina rubra</name>
    <name type="common">Hawaiian red shrimp</name>
    <dbReference type="NCBI Taxonomy" id="373956"/>
    <lineage>
        <taxon>Eukaryota</taxon>
        <taxon>Metazoa</taxon>
        <taxon>Ecdysozoa</taxon>
        <taxon>Arthropoda</taxon>
        <taxon>Crustacea</taxon>
        <taxon>Multicrustacea</taxon>
        <taxon>Malacostraca</taxon>
        <taxon>Eumalacostraca</taxon>
        <taxon>Eucarida</taxon>
        <taxon>Decapoda</taxon>
        <taxon>Pleocyemata</taxon>
        <taxon>Caridea</taxon>
        <taxon>Atyoidea</taxon>
        <taxon>Atyidae</taxon>
        <taxon>Halocaridina</taxon>
    </lineage>
</organism>
<dbReference type="Proteomes" id="UP001381693">
    <property type="component" value="Unassembled WGS sequence"/>
</dbReference>
<sequence>MEVCLALTNKFDKTETAEEKESKDPNKLFNRTKQLLIDVMQCVEGNIVGELATGPTLPTEEERYKKKLIQIETNRNTKQGMSMRQVRAVIKDDPNRH</sequence>
<evidence type="ECO:0000313" key="3">
    <source>
        <dbReference type="Proteomes" id="UP001381693"/>
    </source>
</evidence>
<dbReference type="EMBL" id="JAXCGZ010015164">
    <property type="protein sequence ID" value="KAK7071030.1"/>
    <property type="molecule type" value="Genomic_DNA"/>
</dbReference>
<keyword evidence="3" id="KW-1185">Reference proteome</keyword>
<reference evidence="2 3" key="1">
    <citation type="submission" date="2023-11" db="EMBL/GenBank/DDBJ databases">
        <title>Halocaridina rubra genome assembly.</title>
        <authorList>
            <person name="Smith C."/>
        </authorList>
    </citation>
    <scope>NUCLEOTIDE SEQUENCE [LARGE SCALE GENOMIC DNA]</scope>
    <source>
        <strain evidence="2">EP-1</strain>
        <tissue evidence="2">Whole</tissue>
    </source>
</reference>
<accession>A0AAN8X2T2</accession>
<name>A0AAN8X2T2_HALRR</name>
<evidence type="ECO:0000256" key="1">
    <source>
        <dbReference type="SAM" id="MobiDB-lite"/>
    </source>
</evidence>
<dbReference type="AlphaFoldDB" id="A0AAN8X2T2"/>
<comment type="caution">
    <text evidence="2">The sequence shown here is derived from an EMBL/GenBank/DDBJ whole genome shotgun (WGS) entry which is preliminary data.</text>
</comment>
<evidence type="ECO:0000313" key="2">
    <source>
        <dbReference type="EMBL" id="KAK7071030.1"/>
    </source>
</evidence>
<gene>
    <name evidence="2" type="ORF">SK128_004209</name>
</gene>
<proteinExistence type="predicted"/>
<protein>
    <submittedName>
        <fullName evidence="2">Uncharacterized protein</fullName>
    </submittedName>
</protein>
<feature type="region of interest" description="Disordered" evidence="1">
    <location>
        <begin position="75"/>
        <end position="97"/>
    </location>
</feature>